<evidence type="ECO:0000256" key="2">
    <source>
        <dbReference type="SAM" id="MobiDB-lite"/>
    </source>
</evidence>
<evidence type="ECO:0000313" key="5">
    <source>
        <dbReference type="Proteomes" id="UP000822688"/>
    </source>
</evidence>
<dbReference type="SUPFAM" id="SSF81923">
    <property type="entry name" value="Double Clp-N motif"/>
    <property type="match status" value="1"/>
</dbReference>
<feature type="region of interest" description="Disordered" evidence="2">
    <location>
        <begin position="48"/>
        <end position="80"/>
    </location>
</feature>
<dbReference type="EMBL" id="CM026432">
    <property type="protein sequence ID" value="KAG0555904.1"/>
    <property type="molecule type" value="Genomic_DNA"/>
</dbReference>
<name>A0A8T0GC41_CERPU</name>
<dbReference type="Gene3D" id="1.10.1780.10">
    <property type="entry name" value="Clp, N-terminal domain"/>
    <property type="match status" value="1"/>
</dbReference>
<dbReference type="InterPro" id="IPR004176">
    <property type="entry name" value="Clp_R_N"/>
</dbReference>
<accession>A0A8T0GC41</accession>
<protein>
    <recommendedName>
        <fullName evidence="3">Clp R domain-containing protein</fullName>
    </recommendedName>
</protein>
<dbReference type="PANTHER" id="PTHR47016:SF1">
    <property type="entry name" value="ATP-DEPENDENT CLP PROTEASE ATP-BINDING SUBUNIT CLPT1, CHLOROPLASTIC"/>
    <property type="match status" value="1"/>
</dbReference>
<evidence type="ECO:0000313" key="4">
    <source>
        <dbReference type="EMBL" id="KAG0555904.1"/>
    </source>
</evidence>
<dbReference type="PANTHER" id="PTHR47016">
    <property type="entry name" value="ATP-DEPENDENT CLP PROTEASE ATP-BINDING SUBUNIT CLPT1, CHLOROPLASTIC"/>
    <property type="match status" value="1"/>
</dbReference>
<proteinExistence type="predicted"/>
<keyword evidence="5" id="KW-1185">Reference proteome</keyword>
<dbReference type="InterPro" id="IPR044217">
    <property type="entry name" value="CLPT1/2"/>
</dbReference>
<evidence type="ECO:0000259" key="3">
    <source>
        <dbReference type="PROSITE" id="PS51903"/>
    </source>
</evidence>
<dbReference type="AlphaFoldDB" id="A0A8T0GC41"/>
<evidence type="ECO:0000256" key="1">
    <source>
        <dbReference type="PROSITE-ProRule" id="PRU01251"/>
    </source>
</evidence>
<dbReference type="InterPro" id="IPR036628">
    <property type="entry name" value="Clp_N_dom_sf"/>
</dbReference>
<keyword evidence="1" id="KW-0677">Repeat</keyword>
<gene>
    <name evidence="4" type="ORF">KC19_11G011400</name>
</gene>
<dbReference type="Proteomes" id="UP000822688">
    <property type="component" value="Chromosome 11"/>
</dbReference>
<reference evidence="4 5" key="1">
    <citation type="submission" date="2020-06" db="EMBL/GenBank/DDBJ databases">
        <title>WGS assembly of Ceratodon purpureus strain R40.</title>
        <authorList>
            <person name="Carey S.B."/>
            <person name="Jenkins J."/>
            <person name="Shu S."/>
            <person name="Lovell J.T."/>
            <person name="Sreedasyam A."/>
            <person name="Maumus F."/>
            <person name="Tiley G.P."/>
            <person name="Fernandez-Pozo N."/>
            <person name="Barry K."/>
            <person name="Chen C."/>
            <person name="Wang M."/>
            <person name="Lipzen A."/>
            <person name="Daum C."/>
            <person name="Saski C.A."/>
            <person name="Payton A.C."/>
            <person name="Mcbreen J.C."/>
            <person name="Conrad R.E."/>
            <person name="Kollar L.M."/>
            <person name="Olsson S."/>
            <person name="Huttunen S."/>
            <person name="Landis J.B."/>
            <person name="Wickett N.J."/>
            <person name="Johnson M.G."/>
            <person name="Rensing S.A."/>
            <person name="Grimwood J."/>
            <person name="Schmutz J."/>
            <person name="Mcdaniel S.F."/>
        </authorList>
    </citation>
    <scope>NUCLEOTIDE SEQUENCE [LARGE SCALE GENOMIC DNA]</scope>
    <source>
        <strain evidence="4 5">R40</strain>
    </source>
</reference>
<dbReference type="PROSITE" id="PS51903">
    <property type="entry name" value="CLP_R"/>
    <property type="match status" value="1"/>
</dbReference>
<comment type="caution">
    <text evidence="4">The sequence shown here is derived from an EMBL/GenBank/DDBJ whole genome shotgun (WGS) entry which is preliminary data.</text>
</comment>
<organism evidence="4 5">
    <name type="scientific">Ceratodon purpureus</name>
    <name type="common">Fire moss</name>
    <name type="synonym">Dicranum purpureum</name>
    <dbReference type="NCBI Taxonomy" id="3225"/>
    <lineage>
        <taxon>Eukaryota</taxon>
        <taxon>Viridiplantae</taxon>
        <taxon>Streptophyta</taxon>
        <taxon>Embryophyta</taxon>
        <taxon>Bryophyta</taxon>
        <taxon>Bryophytina</taxon>
        <taxon>Bryopsida</taxon>
        <taxon>Dicranidae</taxon>
        <taxon>Pseudoditrichales</taxon>
        <taxon>Ditrichaceae</taxon>
        <taxon>Ceratodon</taxon>
    </lineage>
</organism>
<sequence>MRVCCLSRPPRIEIYPTLSKSPPPPPHHARHQLHRHLHYLRHSCSLQPGLVPPQGRRHDTGSLGERGQGGGGEEGRRGGGRGCHLSVSTFVAMASSALLRACCTPATAAVSGVSQPPRACNGNARLSQLSWSGCVAGPLLNSAVRVSRRQERVGGGVVAMVLPVGDVAVDAPKVNWEARAVKSFSMGELEARKLKYPNTGTESLLLGILTEGTSEAARYLRRNGVTLFGAKEEIIKLLGKADMYFFSPEHPPLTSSAQKALAFAADPKNIPGNFILVFLLKLFSYANQMELWVSADIGGLGFRFGHSGWGGRSLDIFFGIYIKPHMKSRNWFP</sequence>
<feature type="domain" description="Clp R" evidence="3">
    <location>
        <begin position="171"/>
        <end position="333"/>
    </location>
</feature>